<name>A0ABV3L9J4_9RHOB</name>
<keyword evidence="3" id="KW-1185">Reference proteome</keyword>
<dbReference type="EC" id="2.4.-.-" evidence="2"/>
<evidence type="ECO:0000259" key="1">
    <source>
        <dbReference type="Pfam" id="PF00534"/>
    </source>
</evidence>
<dbReference type="Proteomes" id="UP001553161">
    <property type="component" value="Unassembled WGS sequence"/>
</dbReference>
<dbReference type="PANTHER" id="PTHR12526:SF638">
    <property type="entry name" value="SPORE COAT PROTEIN SA"/>
    <property type="match status" value="1"/>
</dbReference>
<dbReference type="RefSeq" id="WP_366194113.1">
    <property type="nucleotide sequence ID" value="NZ_JBFBVU010000023.1"/>
</dbReference>
<organism evidence="2 3">
    <name type="scientific">Meridianimarinicoccus marinus</name>
    <dbReference type="NCBI Taxonomy" id="3231483"/>
    <lineage>
        <taxon>Bacteria</taxon>
        <taxon>Pseudomonadati</taxon>
        <taxon>Pseudomonadota</taxon>
        <taxon>Alphaproteobacteria</taxon>
        <taxon>Rhodobacterales</taxon>
        <taxon>Paracoccaceae</taxon>
        <taxon>Meridianimarinicoccus</taxon>
    </lineage>
</organism>
<dbReference type="GO" id="GO:0016757">
    <property type="term" value="F:glycosyltransferase activity"/>
    <property type="evidence" value="ECO:0007669"/>
    <property type="project" value="UniProtKB-KW"/>
</dbReference>
<dbReference type="Pfam" id="PF00534">
    <property type="entry name" value="Glycos_transf_1"/>
    <property type="match status" value="1"/>
</dbReference>
<sequence>MVKLFGTAGSEDPLLGLTQDQLEKHFNAEEYLADNADVQDSGIDPFQHYLKFGWKEGRRPFRKFDVGHYTVQHLDGAAVCPLAHYVATGLPRNLSINDEQKRFSDWVHSQDTAWQNEVSTLLASLGHDAARLRDHGLGQHLKAMFSAASYRRAKGLTRSVSDNECFIRYVVFDFLQGMSPGPLFDEACYLQKATVAGLPPLTEGTTAFEHWIAHGRAARIVPNALFEAEDYLALNKDLEAYPGPLFEHFILHGQHEKRQFMRDVVISPDADTSTRISLREFLDHAGSSAAAQEELQVNRRFLRSGKFADLVDKATALEPDVGGQIDRPAYLPPWHDAAYQAFKRLLAQLPEGQFKSVVLIPFCKVGGADYVAGILSRALGEIRGPVLVLQTDQPDWARPDWFDGVAHADLSQTLTHAPEQLRSQMLYEILRKIRPDHIFNVNSRLAFETCIRYGKRLNRFSRLHAYYFCADRTKGGVEAGYPVWYFARAFPHLETTITDSRDLADTLAERFGVPPGMTQRLMTLYTPAVTPVSAVSVAEAQIRSARRRKRPCLMWAGRFDRQKRFDLLLEVAERLPRVDFKCWGKAVLDPPPDLSKLPENVQIHDPFKSYDELPLEDVDGFFYTSDWDGIPTILIELGAMGMPIVASASGGVPELIGDARGWLVPVGSDPEDYAAAIKALLADPKERVRRATALQTYVGETHSEAAYLSALGARLNEGEHD</sequence>
<protein>
    <submittedName>
        <fullName evidence="2">Glycosyltransferase family 4 protein</fullName>
        <ecNumber evidence="2">2.4.-.-</ecNumber>
    </submittedName>
</protein>
<dbReference type="CDD" id="cd03801">
    <property type="entry name" value="GT4_PimA-like"/>
    <property type="match status" value="1"/>
</dbReference>
<gene>
    <name evidence="2" type="ORF">AB0T83_15385</name>
</gene>
<dbReference type="PANTHER" id="PTHR12526">
    <property type="entry name" value="GLYCOSYLTRANSFERASE"/>
    <property type="match status" value="1"/>
</dbReference>
<comment type="caution">
    <text evidence="2">The sequence shown here is derived from an EMBL/GenBank/DDBJ whole genome shotgun (WGS) entry which is preliminary data.</text>
</comment>
<reference evidence="2 3" key="1">
    <citation type="submission" date="2024-07" db="EMBL/GenBank/DDBJ databases">
        <authorList>
            <person name="Kang M."/>
        </authorList>
    </citation>
    <scope>NUCLEOTIDE SEQUENCE [LARGE SCALE GENOMIC DNA]</scope>
    <source>
        <strain evidence="2 3">DFM31</strain>
    </source>
</reference>
<proteinExistence type="predicted"/>
<dbReference type="EMBL" id="JBFBVU010000023">
    <property type="protein sequence ID" value="MEV8468157.1"/>
    <property type="molecule type" value="Genomic_DNA"/>
</dbReference>
<keyword evidence="2" id="KW-0328">Glycosyltransferase</keyword>
<feature type="domain" description="Glycosyl transferase family 1" evidence="1">
    <location>
        <begin position="545"/>
        <end position="689"/>
    </location>
</feature>
<evidence type="ECO:0000313" key="2">
    <source>
        <dbReference type="EMBL" id="MEV8468157.1"/>
    </source>
</evidence>
<dbReference type="Gene3D" id="3.40.50.2000">
    <property type="entry name" value="Glycogen Phosphorylase B"/>
    <property type="match status" value="1"/>
</dbReference>
<keyword evidence="2" id="KW-0808">Transferase</keyword>
<evidence type="ECO:0000313" key="3">
    <source>
        <dbReference type="Proteomes" id="UP001553161"/>
    </source>
</evidence>
<accession>A0ABV3L9J4</accession>
<dbReference type="InterPro" id="IPR001296">
    <property type="entry name" value="Glyco_trans_1"/>
</dbReference>
<dbReference type="SUPFAM" id="SSF53756">
    <property type="entry name" value="UDP-Glycosyltransferase/glycogen phosphorylase"/>
    <property type="match status" value="1"/>
</dbReference>